<sequence length="206" mass="22420">MGGIRRRFPKATGVWFSAARGGLNFGAMAGDGKSSSSGDDRDLKSLWTSMSSLERKAEQWQPQIGTSSIFPPQVDGGSRVRRVIQTPPLSRQTGGHDDCDEAPPIFTEPLENSNSEGEVEQWMADPPPPNFGNTTRPYEQSYKFPAPWQPSPPVNQFGPHPPTKTYPQPPATIPSAPRQSSPPVTPVCPPPTDYDFSPTAGNHPLR</sequence>
<feature type="compositionally biased region" description="Pro residues" evidence="1">
    <location>
        <begin position="147"/>
        <end position="172"/>
    </location>
</feature>
<organism evidence="2 3">
    <name type="scientific">Ficus carica</name>
    <name type="common">Common fig</name>
    <dbReference type="NCBI Taxonomy" id="3494"/>
    <lineage>
        <taxon>Eukaryota</taxon>
        <taxon>Viridiplantae</taxon>
        <taxon>Streptophyta</taxon>
        <taxon>Embryophyta</taxon>
        <taxon>Tracheophyta</taxon>
        <taxon>Spermatophyta</taxon>
        <taxon>Magnoliopsida</taxon>
        <taxon>eudicotyledons</taxon>
        <taxon>Gunneridae</taxon>
        <taxon>Pentapetalae</taxon>
        <taxon>rosids</taxon>
        <taxon>fabids</taxon>
        <taxon>Rosales</taxon>
        <taxon>Moraceae</taxon>
        <taxon>Ficeae</taxon>
        <taxon>Ficus</taxon>
    </lineage>
</organism>
<evidence type="ECO:0000313" key="3">
    <source>
        <dbReference type="Proteomes" id="UP001187192"/>
    </source>
</evidence>
<name>A0AA88J346_FICCA</name>
<reference evidence="2" key="1">
    <citation type="submission" date="2023-07" db="EMBL/GenBank/DDBJ databases">
        <title>draft genome sequence of fig (Ficus carica).</title>
        <authorList>
            <person name="Takahashi T."/>
            <person name="Nishimura K."/>
        </authorList>
    </citation>
    <scope>NUCLEOTIDE SEQUENCE</scope>
</reference>
<protein>
    <submittedName>
        <fullName evidence="2">Uncharacterized protein</fullName>
    </submittedName>
</protein>
<dbReference type="AlphaFoldDB" id="A0AA88J346"/>
<comment type="caution">
    <text evidence="2">The sequence shown here is derived from an EMBL/GenBank/DDBJ whole genome shotgun (WGS) entry which is preliminary data.</text>
</comment>
<feature type="region of interest" description="Disordered" evidence="1">
    <location>
        <begin position="57"/>
        <end position="206"/>
    </location>
</feature>
<dbReference type="Proteomes" id="UP001187192">
    <property type="component" value="Unassembled WGS sequence"/>
</dbReference>
<evidence type="ECO:0000313" key="2">
    <source>
        <dbReference type="EMBL" id="GMN60141.1"/>
    </source>
</evidence>
<feature type="compositionally biased region" description="Pro residues" evidence="1">
    <location>
        <begin position="183"/>
        <end position="192"/>
    </location>
</feature>
<gene>
    <name evidence="2" type="ORF">TIFTF001_029212</name>
</gene>
<keyword evidence="3" id="KW-1185">Reference proteome</keyword>
<accession>A0AA88J346</accession>
<evidence type="ECO:0000256" key="1">
    <source>
        <dbReference type="SAM" id="MobiDB-lite"/>
    </source>
</evidence>
<feature type="compositionally biased region" description="Polar residues" evidence="1">
    <location>
        <begin position="60"/>
        <end position="70"/>
    </location>
</feature>
<dbReference type="EMBL" id="BTGU01000095">
    <property type="protein sequence ID" value="GMN60141.1"/>
    <property type="molecule type" value="Genomic_DNA"/>
</dbReference>
<proteinExistence type="predicted"/>